<evidence type="ECO:0000256" key="3">
    <source>
        <dbReference type="ARBA" id="ARBA00023242"/>
    </source>
</evidence>
<keyword evidence="2" id="KW-0479">Metal-binding</keyword>
<keyword evidence="7" id="KW-1185">Reference proteome</keyword>
<dbReference type="SMART" id="SM00066">
    <property type="entry name" value="GAL4"/>
    <property type="match status" value="1"/>
</dbReference>
<proteinExistence type="predicted"/>
<dbReference type="GO" id="GO:0005634">
    <property type="term" value="C:nucleus"/>
    <property type="evidence" value="ECO:0007669"/>
    <property type="project" value="UniProtKB-SubCell"/>
</dbReference>
<dbReference type="PROSITE" id="PS00463">
    <property type="entry name" value="ZN2_CY6_FUNGAL_1"/>
    <property type="match status" value="1"/>
</dbReference>
<evidence type="ECO:0000256" key="2">
    <source>
        <dbReference type="ARBA" id="ARBA00022723"/>
    </source>
</evidence>
<evidence type="ECO:0000313" key="6">
    <source>
        <dbReference type="EMBL" id="KAK6949510.1"/>
    </source>
</evidence>
<name>A0AAX6MA42_9PEZI</name>
<dbReference type="SUPFAM" id="SSF57701">
    <property type="entry name" value="Zn2/Cys6 DNA-binding domain"/>
    <property type="match status" value="1"/>
</dbReference>
<comment type="caution">
    <text evidence="6">The sequence shown here is derived from an EMBL/GenBank/DDBJ whole genome shotgun (WGS) entry which is preliminary data.</text>
</comment>
<keyword evidence="3" id="KW-0539">Nucleus</keyword>
<feature type="region of interest" description="Disordered" evidence="4">
    <location>
        <begin position="157"/>
        <end position="189"/>
    </location>
</feature>
<dbReference type="GO" id="GO:0003677">
    <property type="term" value="F:DNA binding"/>
    <property type="evidence" value="ECO:0007669"/>
    <property type="project" value="InterPro"/>
</dbReference>
<dbReference type="Proteomes" id="UP001369815">
    <property type="component" value="Unassembled WGS sequence"/>
</dbReference>
<gene>
    <name evidence="6" type="ORF">Daesc_009592</name>
</gene>
<organism evidence="6 7">
    <name type="scientific">Daldinia eschscholtzii</name>
    <dbReference type="NCBI Taxonomy" id="292717"/>
    <lineage>
        <taxon>Eukaryota</taxon>
        <taxon>Fungi</taxon>
        <taxon>Dikarya</taxon>
        <taxon>Ascomycota</taxon>
        <taxon>Pezizomycotina</taxon>
        <taxon>Sordariomycetes</taxon>
        <taxon>Xylariomycetidae</taxon>
        <taxon>Xylariales</taxon>
        <taxon>Hypoxylaceae</taxon>
        <taxon>Daldinia</taxon>
    </lineage>
</organism>
<dbReference type="CDD" id="cd12148">
    <property type="entry name" value="fungal_TF_MHR"/>
    <property type="match status" value="1"/>
</dbReference>
<dbReference type="InterPro" id="IPR036864">
    <property type="entry name" value="Zn2-C6_fun-type_DNA-bd_sf"/>
</dbReference>
<dbReference type="GO" id="GO:0006351">
    <property type="term" value="P:DNA-templated transcription"/>
    <property type="evidence" value="ECO:0007669"/>
    <property type="project" value="InterPro"/>
</dbReference>
<protein>
    <recommendedName>
        <fullName evidence="5">Zn(2)-C6 fungal-type domain-containing protein</fullName>
    </recommendedName>
</protein>
<dbReference type="InterPro" id="IPR001138">
    <property type="entry name" value="Zn2Cys6_DnaBD"/>
</dbReference>
<dbReference type="PANTHER" id="PTHR31001">
    <property type="entry name" value="UNCHARACTERIZED TRANSCRIPTIONAL REGULATORY PROTEIN"/>
    <property type="match status" value="1"/>
</dbReference>
<dbReference type="Gene3D" id="4.10.240.10">
    <property type="entry name" value="Zn(2)-C6 fungal-type DNA-binding domain"/>
    <property type="match status" value="1"/>
</dbReference>
<evidence type="ECO:0000256" key="1">
    <source>
        <dbReference type="ARBA" id="ARBA00004123"/>
    </source>
</evidence>
<sequence length="786" mass="85855">MDSHPPASTAPRPQSKPLSCTNCRARKLKCSRENPCSHCTRSGAECIFPTRKRMRKPRTNKNSELLQRLSRLESIVGKVSAAGLEGVNLAELVQDASAGPSTTKPGLGAAVKSPAVSGTEDDWKKALRDSKASRYLSGEFWSSLCLEVEGLRQALESSTESDNEVLQGDTPESVTNDNSSSSASALSPGMLLGNSPRISYDSLEHPSPQHILLFTNIFFTNVDMILKILHRPTIREDLYSLAHSPETARAQLTPEKEALFFSIYHAAVASLSASECLAQLGRRREELLQLYASAVEYLLVRADYLNSTSLETLQALTLYVACVRCTPEGSRASWALVSLPIRLAQALDLHHESSNARLSPFQAEMRRRLWWQLIVLDIRASEDRGTNTIVARDSYDTRLPLNINDDDFGPDSSSPLIERQGPSDMTFYLCTARCSGLFLAVEHAQDAPGIEDSGPPSKGVEETLRHAQSLESQFVAGADPDHAPSYLASIMVRLVILKLWLMVQYPLHPRRRPQASSISRQGGAGTAAGAGAGAAANVFPHEATLRTAISIVELNDHLATGPYGQRFSWWAHTYVQWHPLAVALAELCTQTRGELVDRAWHTVEDVFPKWSEVIADTKSGTLWRPIRKLYKKAKAARLASTTTPGTTDITTPAATINTAGITATTVNIPDVDIQDTVYVQTTNTENNIPPMEGGCTTTIQPESIYGGEIRNAREPSVPADLDKLSLSPYALNEMWGLGDLSLDIPMLDLGGPNIMADWSTWNDFVTETQADPHKQSGSGSSEVSNR</sequence>
<dbReference type="InterPro" id="IPR050613">
    <property type="entry name" value="Sec_Metabolite_Reg"/>
</dbReference>
<evidence type="ECO:0000256" key="4">
    <source>
        <dbReference type="SAM" id="MobiDB-lite"/>
    </source>
</evidence>
<dbReference type="PANTHER" id="PTHR31001:SF50">
    <property type="entry name" value="ZN(II)2CYS6 TRANSCRIPTION FACTOR (EUROFUNG)"/>
    <property type="match status" value="1"/>
</dbReference>
<dbReference type="Pfam" id="PF00172">
    <property type="entry name" value="Zn_clus"/>
    <property type="match status" value="1"/>
</dbReference>
<evidence type="ECO:0000259" key="5">
    <source>
        <dbReference type="PROSITE" id="PS50048"/>
    </source>
</evidence>
<dbReference type="GO" id="GO:0008270">
    <property type="term" value="F:zinc ion binding"/>
    <property type="evidence" value="ECO:0007669"/>
    <property type="project" value="InterPro"/>
</dbReference>
<evidence type="ECO:0000313" key="7">
    <source>
        <dbReference type="Proteomes" id="UP001369815"/>
    </source>
</evidence>
<dbReference type="SMART" id="SM00906">
    <property type="entry name" value="Fungal_trans"/>
    <property type="match status" value="1"/>
</dbReference>
<dbReference type="EMBL" id="JBANMG010000009">
    <property type="protein sequence ID" value="KAK6949510.1"/>
    <property type="molecule type" value="Genomic_DNA"/>
</dbReference>
<dbReference type="CDD" id="cd00067">
    <property type="entry name" value="GAL4"/>
    <property type="match status" value="1"/>
</dbReference>
<reference evidence="6 7" key="1">
    <citation type="journal article" date="2024" name="Front Chem Biol">
        <title>Unveiling the potential of Daldinia eschscholtzii MFLUCC 19-0629 through bioactivity and bioinformatics studies for enhanced sustainable agriculture production.</title>
        <authorList>
            <person name="Brooks S."/>
            <person name="Weaver J.A."/>
            <person name="Klomchit A."/>
            <person name="Alharthi S.A."/>
            <person name="Onlamun T."/>
            <person name="Nurani R."/>
            <person name="Vong T.K."/>
            <person name="Alberti F."/>
            <person name="Greco C."/>
        </authorList>
    </citation>
    <scope>NUCLEOTIDE SEQUENCE [LARGE SCALE GENOMIC DNA]</scope>
    <source>
        <strain evidence="6">MFLUCC 19-0629</strain>
    </source>
</reference>
<comment type="subcellular location">
    <subcellularLocation>
        <location evidence="1">Nucleus</location>
    </subcellularLocation>
</comment>
<feature type="region of interest" description="Disordered" evidence="4">
    <location>
        <begin position="98"/>
        <end position="121"/>
    </location>
</feature>
<dbReference type="InterPro" id="IPR007219">
    <property type="entry name" value="XnlR_reg_dom"/>
</dbReference>
<dbReference type="GO" id="GO:0000981">
    <property type="term" value="F:DNA-binding transcription factor activity, RNA polymerase II-specific"/>
    <property type="evidence" value="ECO:0007669"/>
    <property type="project" value="InterPro"/>
</dbReference>
<feature type="domain" description="Zn(2)-C6 fungal-type" evidence="5">
    <location>
        <begin position="19"/>
        <end position="48"/>
    </location>
</feature>
<dbReference type="AlphaFoldDB" id="A0AAX6MA42"/>
<accession>A0AAX6MA42</accession>
<dbReference type="Pfam" id="PF04082">
    <property type="entry name" value="Fungal_trans"/>
    <property type="match status" value="1"/>
</dbReference>
<dbReference type="PROSITE" id="PS50048">
    <property type="entry name" value="ZN2_CY6_FUNGAL_2"/>
    <property type="match status" value="1"/>
</dbReference>